<dbReference type="GO" id="GO:0051087">
    <property type="term" value="F:protein-folding chaperone binding"/>
    <property type="evidence" value="ECO:0007669"/>
    <property type="project" value="InterPro"/>
</dbReference>
<comment type="caution">
    <text evidence="4">The sequence shown here is derived from an EMBL/GenBank/DDBJ whole genome shotgun (WGS) entry which is preliminary data.</text>
</comment>
<dbReference type="InterPro" id="IPR041442">
    <property type="entry name" value="PIH1D1/2/3_CS-like"/>
</dbReference>
<dbReference type="GO" id="GO:0070286">
    <property type="term" value="P:axonemal dynein complex assembly"/>
    <property type="evidence" value="ECO:0007669"/>
    <property type="project" value="InterPro"/>
</dbReference>
<feature type="compositionally biased region" description="Basic and acidic residues" evidence="2">
    <location>
        <begin position="16"/>
        <end position="25"/>
    </location>
</feature>
<comment type="similarity">
    <text evidence="1">Belongs to the PIH1 family.</text>
</comment>
<feature type="compositionally biased region" description="Basic and acidic residues" evidence="2">
    <location>
        <begin position="85"/>
        <end position="95"/>
    </location>
</feature>
<dbReference type="VEuPathDB" id="TriTrypDB:Lsey_0385_0030"/>
<dbReference type="GO" id="GO:0045505">
    <property type="term" value="F:dynein intermediate chain binding"/>
    <property type="evidence" value="ECO:0007669"/>
    <property type="project" value="TreeGrafter"/>
</dbReference>
<dbReference type="InterPro" id="IPR026697">
    <property type="entry name" value="DNAAF6"/>
</dbReference>
<sequence>MAMNADDLESLASMLDKNRTFERPEGQSTGFSLQEHSAAPHAGTSAATSHNTVVATTVTSADKANPSGIALPPTVVDHQLRLPEPSHSKAAERKRQLAKPAVPRGDEIWTQSELKERYLKQQRDGPAPLAAATRAAAAHHAKHLPGSSGQPASGNALWRPSAADAGSYEEPVFTVLCQQNLSAEDVYLGVDFTRDASSAASDGVTVRVELPKVTAVSEITTEVDPYELRVSVANVYYLAAALPRRVQCTAADATWDGQKKLLMVRLKADQSASDVKIVS</sequence>
<dbReference type="PANTHER" id="PTHR21083">
    <property type="entry name" value="TWISTER"/>
    <property type="match status" value="1"/>
</dbReference>
<evidence type="ECO:0000313" key="4">
    <source>
        <dbReference type="EMBL" id="KPI83382.1"/>
    </source>
</evidence>
<dbReference type="AlphaFoldDB" id="A0A0N1IH00"/>
<organism evidence="4 5">
    <name type="scientific">Leptomonas seymouri</name>
    <dbReference type="NCBI Taxonomy" id="5684"/>
    <lineage>
        <taxon>Eukaryota</taxon>
        <taxon>Discoba</taxon>
        <taxon>Euglenozoa</taxon>
        <taxon>Kinetoplastea</taxon>
        <taxon>Metakinetoplastina</taxon>
        <taxon>Trypanosomatida</taxon>
        <taxon>Trypanosomatidae</taxon>
        <taxon>Leishmaniinae</taxon>
        <taxon>Leptomonas</taxon>
    </lineage>
</organism>
<feature type="compositionally biased region" description="Low complexity" evidence="2">
    <location>
        <begin position="126"/>
        <end position="136"/>
    </location>
</feature>
<dbReference type="GO" id="GO:0005737">
    <property type="term" value="C:cytoplasm"/>
    <property type="evidence" value="ECO:0007669"/>
    <property type="project" value="TreeGrafter"/>
</dbReference>
<reference evidence="4 5" key="1">
    <citation type="journal article" date="2015" name="PLoS Pathog.">
        <title>Leptomonas seymouri: Adaptations to the Dixenous Life Cycle Analyzed by Genome Sequencing, Transcriptome Profiling and Co-infection with Leishmania donovani.</title>
        <authorList>
            <person name="Kraeva N."/>
            <person name="Butenko A."/>
            <person name="Hlavacova J."/>
            <person name="Kostygov A."/>
            <person name="Myskova J."/>
            <person name="Grybchuk D."/>
            <person name="Lestinova T."/>
            <person name="Votypka J."/>
            <person name="Volf P."/>
            <person name="Opperdoes F."/>
            <person name="Flegontov P."/>
            <person name="Lukes J."/>
            <person name="Yurchenko V."/>
        </authorList>
    </citation>
    <scope>NUCLEOTIDE SEQUENCE [LARGE SCALE GENOMIC DNA]</scope>
    <source>
        <strain evidence="4 5">ATCC 30220</strain>
    </source>
</reference>
<feature type="region of interest" description="Disordered" evidence="2">
    <location>
        <begin position="85"/>
        <end position="159"/>
    </location>
</feature>
<gene>
    <name evidence="4" type="ORF">ABL78_7581</name>
</gene>
<dbReference type="Pfam" id="PF18201">
    <property type="entry name" value="PIH1_CS"/>
    <property type="match status" value="1"/>
</dbReference>
<accession>A0A0N1IH00</accession>
<evidence type="ECO:0000256" key="2">
    <source>
        <dbReference type="SAM" id="MobiDB-lite"/>
    </source>
</evidence>
<feature type="compositionally biased region" description="Polar residues" evidence="2">
    <location>
        <begin position="26"/>
        <end position="35"/>
    </location>
</feature>
<feature type="region of interest" description="Disordered" evidence="2">
    <location>
        <begin position="1"/>
        <end position="50"/>
    </location>
</feature>
<dbReference type="PANTHER" id="PTHR21083:SF0">
    <property type="entry name" value="DYNEIN AXONEMAL ASSEMBLY FACTOR 6"/>
    <property type="match status" value="1"/>
</dbReference>
<feature type="compositionally biased region" description="Basic and acidic residues" evidence="2">
    <location>
        <begin position="113"/>
        <end position="123"/>
    </location>
</feature>
<dbReference type="OrthoDB" id="25887at2759"/>
<evidence type="ECO:0000256" key="1">
    <source>
        <dbReference type="ARBA" id="ARBA00008511"/>
    </source>
</evidence>
<name>A0A0N1IH00_LEPSE</name>
<dbReference type="OMA" id="DAVWDAQ"/>
<evidence type="ECO:0000313" key="5">
    <source>
        <dbReference type="Proteomes" id="UP000038009"/>
    </source>
</evidence>
<evidence type="ECO:0000259" key="3">
    <source>
        <dbReference type="Pfam" id="PF18201"/>
    </source>
</evidence>
<keyword evidence="5" id="KW-1185">Reference proteome</keyword>
<dbReference type="EMBL" id="LJSK01000385">
    <property type="protein sequence ID" value="KPI83382.1"/>
    <property type="molecule type" value="Genomic_DNA"/>
</dbReference>
<proteinExistence type="inferred from homology"/>
<protein>
    <recommendedName>
        <fullName evidence="3">PIH1D1/2/3 CS-like domain-containing protein</fullName>
    </recommendedName>
</protein>
<dbReference type="Proteomes" id="UP000038009">
    <property type="component" value="Unassembled WGS sequence"/>
</dbReference>
<feature type="domain" description="PIH1D1/2/3 CS-like" evidence="3">
    <location>
        <begin position="197"/>
        <end position="267"/>
    </location>
</feature>